<proteinExistence type="predicted"/>
<dbReference type="eggNOG" id="ENOG502ZS9I">
    <property type="taxonomic scope" value="Bacteria"/>
</dbReference>
<protein>
    <submittedName>
        <fullName evidence="1">Uncharacterized protein</fullName>
    </submittedName>
</protein>
<sequence>MADGVPSGERSDAVDVFAGSSSAVAAVQGVFGPAGAVVGAAGVGVAMAGAAAGSVSGSWTFDREQIDSVIRKWEDLRDDCQRDRRSLYTLRDLVLSPSDDEPSSGYTRQVRESLASLLESNESMVVYIQDFLERLVKARDGIEQADSVSADPLRSVKGA</sequence>
<dbReference type="AlphaFoldDB" id="H5X8X8"/>
<reference evidence="1 2" key="1">
    <citation type="journal article" date="2012" name="Stand. Genomic Sci.">
        <title>Genome sequence of the ocean sediment bacterium Saccharomonospora marina type strain (XMU15(T)).</title>
        <authorList>
            <person name="Klenk H.P."/>
            <person name="Lu M."/>
            <person name="Lucas S."/>
            <person name="Lapidus A."/>
            <person name="Copeland A."/>
            <person name="Pitluck S."/>
            <person name="Goodwin L.A."/>
            <person name="Han C."/>
            <person name="Tapia R."/>
            <person name="Brambilla E.M."/>
            <person name="Potter G."/>
            <person name="Land M."/>
            <person name="Ivanova N."/>
            <person name="Rohde M."/>
            <person name="Goker M."/>
            <person name="Detter J.C."/>
            <person name="Li W.J."/>
            <person name="Kyrpides N.C."/>
            <person name="Woyke T."/>
        </authorList>
    </citation>
    <scope>NUCLEOTIDE SEQUENCE [LARGE SCALE GENOMIC DNA]</scope>
    <source>
        <strain evidence="1 2">XMU15</strain>
    </source>
</reference>
<dbReference type="Proteomes" id="UP000004926">
    <property type="component" value="Chromosome"/>
</dbReference>
<evidence type="ECO:0000313" key="2">
    <source>
        <dbReference type="Proteomes" id="UP000004926"/>
    </source>
</evidence>
<dbReference type="EMBL" id="CM001439">
    <property type="protein sequence ID" value="EHR52553.1"/>
    <property type="molecule type" value="Genomic_DNA"/>
</dbReference>
<evidence type="ECO:0000313" key="1">
    <source>
        <dbReference type="EMBL" id="EHR52553.1"/>
    </source>
</evidence>
<dbReference type="RefSeq" id="WP_009155931.1">
    <property type="nucleotide sequence ID" value="NZ_CM001439.1"/>
</dbReference>
<gene>
    <name evidence="1" type="ORF">SacmaDRAFT_4367</name>
</gene>
<keyword evidence="2" id="KW-1185">Reference proteome</keyword>
<accession>H5X8X8</accession>
<name>H5X8X8_9PSEU</name>
<organism evidence="1 2">
    <name type="scientific">Saccharomonospora marina XMU15</name>
    <dbReference type="NCBI Taxonomy" id="882083"/>
    <lineage>
        <taxon>Bacteria</taxon>
        <taxon>Bacillati</taxon>
        <taxon>Actinomycetota</taxon>
        <taxon>Actinomycetes</taxon>
        <taxon>Pseudonocardiales</taxon>
        <taxon>Pseudonocardiaceae</taxon>
        <taxon>Saccharomonospora</taxon>
    </lineage>
</organism>
<dbReference type="HOGENOM" id="CLU_1721017_0_0_11"/>
<dbReference type="STRING" id="882083.SacmaDRAFT_4367"/>
<dbReference type="OrthoDB" id="3556651at2"/>